<feature type="chain" id="PRO_5046367990" evidence="1">
    <location>
        <begin position="31"/>
        <end position="491"/>
    </location>
</feature>
<dbReference type="InterPro" id="IPR042279">
    <property type="entry name" value="Pep_M60_3"/>
</dbReference>
<dbReference type="RefSeq" id="WP_243803207.1">
    <property type="nucleotide sequence ID" value="NZ_CP094671.1"/>
</dbReference>
<name>A0ABY4D4J1_9BACT</name>
<organism evidence="3 4">
    <name type="scientific">Hymenobacter tibetensis</name>
    <dbReference type="NCBI Taxonomy" id="497967"/>
    <lineage>
        <taxon>Bacteria</taxon>
        <taxon>Pseudomonadati</taxon>
        <taxon>Bacteroidota</taxon>
        <taxon>Cytophagia</taxon>
        <taxon>Cytophagales</taxon>
        <taxon>Hymenobacteraceae</taxon>
        <taxon>Hymenobacter</taxon>
    </lineage>
</organism>
<evidence type="ECO:0000313" key="4">
    <source>
        <dbReference type="Proteomes" id="UP000831113"/>
    </source>
</evidence>
<feature type="domain" description="PKD" evidence="2">
    <location>
        <begin position="145"/>
        <end position="204"/>
    </location>
</feature>
<keyword evidence="4" id="KW-1185">Reference proteome</keyword>
<evidence type="ECO:0000313" key="3">
    <source>
        <dbReference type="EMBL" id="UOG77425.1"/>
    </source>
</evidence>
<dbReference type="Pfam" id="PF00801">
    <property type="entry name" value="PKD"/>
    <property type="match status" value="1"/>
</dbReference>
<dbReference type="SUPFAM" id="SSF49299">
    <property type="entry name" value="PKD domain"/>
    <property type="match status" value="2"/>
</dbReference>
<dbReference type="EMBL" id="CP094671">
    <property type="protein sequence ID" value="UOG77425.1"/>
    <property type="molecule type" value="Genomic_DNA"/>
</dbReference>
<dbReference type="Gene3D" id="2.60.40.10">
    <property type="entry name" value="Immunoglobulins"/>
    <property type="match status" value="2"/>
</dbReference>
<dbReference type="SMART" id="SM00089">
    <property type="entry name" value="PKD"/>
    <property type="match status" value="2"/>
</dbReference>
<evidence type="ECO:0000256" key="1">
    <source>
        <dbReference type="SAM" id="SignalP"/>
    </source>
</evidence>
<gene>
    <name evidence="3" type="ORF">MTX78_23605</name>
</gene>
<keyword evidence="3" id="KW-0614">Plasmid</keyword>
<protein>
    <submittedName>
        <fullName evidence="3">PKD domain-containing protein</fullName>
    </submittedName>
</protein>
<evidence type="ECO:0000259" key="2">
    <source>
        <dbReference type="PROSITE" id="PS50093"/>
    </source>
</evidence>
<dbReference type="Pfam" id="PF18911">
    <property type="entry name" value="PKD_4"/>
    <property type="match status" value="1"/>
</dbReference>
<feature type="domain" description="PKD" evidence="2">
    <location>
        <begin position="68"/>
        <end position="124"/>
    </location>
</feature>
<sequence>MNLTYTRFRSVRQRLLLWAAGMLVGTFSCQKDEQAPTIAKPTPAVRPKADFSFTVKNPGVLPTTVGFSSSASNAASLQWSFANGTTSLETNPEAVYPAVGTYNVKLVASNQAGKDSITKQVSITLTKPKADFTFTTSNLEVLPVTITTTNTTVGAAVTYRWSFGNSSSTQLNPTTAFTSGGIYTIKLVASNAGGSDSITKQIRISPYPQAYSSFDARLLNLYAWEGANVLLLARNNTLNRATMFKWLKAMDATYAYYKLCTGRDPALNPPTYLNNRTTIADVATTCGAGCGYLGATGIELQNTYFDLTYNAINATNQYDQILFYEFGRNFWFYGGKLAYKTNDPITTGYAVFMRFMAMESAGVNGAAFGPWTFPTFRANVENLINIYLATPSLNWANTLGVGQGVPNSGLGATDLFASFCFRLRRDYGGEPFIRNLWKQAGLRPNAVTTQDAVDNFFLASCAAANKNLTAVFQLWRWPLSASAVTAASNYP</sequence>
<dbReference type="InterPro" id="IPR035986">
    <property type="entry name" value="PKD_dom_sf"/>
</dbReference>
<dbReference type="PROSITE" id="PS50093">
    <property type="entry name" value="PKD"/>
    <property type="match status" value="2"/>
</dbReference>
<accession>A0ABY4D4J1</accession>
<dbReference type="CDD" id="cd00146">
    <property type="entry name" value="PKD"/>
    <property type="match status" value="2"/>
</dbReference>
<feature type="signal peptide" evidence="1">
    <location>
        <begin position="1"/>
        <end position="30"/>
    </location>
</feature>
<reference evidence="3 4" key="1">
    <citation type="submission" date="2022-03" db="EMBL/GenBank/DDBJ databases">
        <title>Hymenobactersp. isolated from the air.</title>
        <authorList>
            <person name="Won M."/>
            <person name="Kwon S.-W."/>
        </authorList>
    </citation>
    <scope>NUCLEOTIDE SEQUENCE [LARGE SCALE GENOMIC DNA]</scope>
    <source>
        <strain evidence="3 4">KACC 21982</strain>
        <plasmid evidence="3 4">unnamed2</plasmid>
    </source>
</reference>
<dbReference type="PROSITE" id="PS51257">
    <property type="entry name" value="PROKAR_LIPOPROTEIN"/>
    <property type="match status" value="1"/>
</dbReference>
<keyword evidence="1" id="KW-0732">Signal</keyword>
<dbReference type="Gene3D" id="1.10.390.30">
    <property type="entry name" value="Peptidase M60, enhancin-like domain 3"/>
    <property type="match status" value="1"/>
</dbReference>
<dbReference type="Proteomes" id="UP000831113">
    <property type="component" value="Plasmid unnamed2"/>
</dbReference>
<proteinExistence type="predicted"/>
<dbReference type="InterPro" id="IPR000601">
    <property type="entry name" value="PKD_dom"/>
</dbReference>
<geneLocation type="plasmid" evidence="3 4">
    <name>unnamed2</name>
</geneLocation>
<dbReference type="InterPro" id="IPR013783">
    <property type="entry name" value="Ig-like_fold"/>
</dbReference>
<dbReference type="InterPro" id="IPR022409">
    <property type="entry name" value="PKD/Chitinase_dom"/>
</dbReference>